<protein>
    <recommendedName>
        <fullName evidence="4">DUF4270 domain-containing protein</fullName>
    </recommendedName>
</protein>
<dbReference type="KEGG" id="kan:IMCC3317_32750"/>
<dbReference type="EMBL" id="CP019288">
    <property type="protein sequence ID" value="QHI37892.1"/>
    <property type="molecule type" value="Genomic_DNA"/>
</dbReference>
<name>A0A7L4ZMK3_9FLAO</name>
<feature type="signal peptide" evidence="1">
    <location>
        <begin position="1"/>
        <end position="23"/>
    </location>
</feature>
<keyword evidence="3" id="KW-1185">Reference proteome</keyword>
<accession>A0A7L4ZMK3</accession>
<evidence type="ECO:0000313" key="3">
    <source>
        <dbReference type="Proteomes" id="UP000464657"/>
    </source>
</evidence>
<dbReference type="OrthoDB" id="1466062at2"/>
<evidence type="ECO:0000256" key="1">
    <source>
        <dbReference type="SAM" id="SignalP"/>
    </source>
</evidence>
<reference evidence="2 3" key="1">
    <citation type="journal article" date="2013" name="Int. J. Syst. Evol. Microbiol.">
        <title>Kordia antarctica sp. nov., isolated from Antarctic seawater.</title>
        <authorList>
            <person name="Baek K."/>
            <person name="Choi A."/>
            <person name="Kang I."/>
            <person name="Lee K."/>
            <person name="Cho J.C."/>
        </authorList>
    </citation>
    <scope>NUCLEOTIDE SEQUENCE [LARGE SCALE GENOMIC DNA]</scope>
    <source>
        <strain evidence="2 3">IMCC3317</strain>
    </source>
</reference>
<sequence length="545" mass="59738">MNRFKKTLTGASVVLLIVLGFVACDDEFSTVGDEIIENNNFSTDLFAETIVNASNKRLNPVQTNGLPVYQLGKNDDPVFGTTFSSLTVQASLITGTENPEFGDFSQAEEDADLTDFEEEEMVTEVWLNIPFFSSSSVDDAGETVVEVDSLYGNIDTPFTLSVKELTYFLRSVDPNGDPQAYFSDEDYAGLTNETLFEDAAYVINTAEIEVGEVDASGQPVNDDAGVQIIEETLSPRIRVKLNSVFFQQRIINNEGSIKLSNNNVFRAEDLFRGLHITADDAEALMLLDFQNANIEINYTYNKVNTQGNTDASDDTTELEKAKFLLSLSSANIVNTFSTPTFGQNVATTDNLFLKGGEGSMSTIELFGPDTDGNGVADQLEEIRENGWIINDANLVFYVNNAIQVDAAQDPQRIYLYNMDDAIPLQDYIVDQTVNPTSLSLSKAVHGGILERDDAGIATQYKIRLTEHINNVIRKDSTNVVLGLVSSSDIRIISSGQTQTGSSELDFVPTVSIMNPFGTVLHGSTPATPEDKRLKLEIFYSIPGSN</sequence>
<gene>
    <name evidence="2" type="ORF">IMCC3317_32750</name>
</gene>
<evidence type="ECO:0000313" key="2">
    <source>
        <dbReference type="EMBL" id="QHI37892.1"/>
    </source>
</evidence>
<dbReference type="PROSITE" id="PS51257">
    <property type="entry name" value="PROKAR_LIPOPROTEIN"/>
    <property type="match status" value="1"/>
</dbReference>
<dbReference type="Pfam" id="PF14092">
    <property type="entry name" value="DUF4270"/>
    <property type="match status" value="1"/>
</dbReference>
<dbReference type="RefSeq" id="WP_160130478.1">
    <property type="nucleotide sequence ID" value="NZ_CP019288.1"/>
</dbReference>
<evidence type="ECO:0008006" key="4">
    <source>
        <dbReference type="Google" id="ProtNLM"/>
    </source>
</evidence>
<proteinExistence type="predicted"/>
<organism evidence="2 3">
    <name type="scientific">Kordia antarctica</name>
    <dbReference type="NCBI Taxonomy" id="1218801"/>
    <lineage>
        <taxon>Bacteria</taxon>
        <taxon>Pseudomonadati</taxon>
        <taxon>Bacteroidota</taxon>
        <taxon>Flavobacteriia</taxon>
        <taxon>Flavobacteriales</taxon>
        <taxon>Flavobacteriaceae</taxon>
        <taxon>Kordia</taxon>
    </lineage>
</organism>
<keyword evidence="1" id="KW-0732">Signal</keyword>
<dbReference type="Proteomes" id="UP000464657">
    <property type="component" value="Chromosome"/>
</dbReference>
<dbReference type="InterPro" id="IPR025366">
    <property type="entry name" value="DUF4270"/>
</dbReference>
<feature type="chain" id="PRO_5029744888" description="DUF4270 domain-containing protein" evidence="1">
    <location>
        <begin position="24"/>
        <end position="545"/>
    </location>
</feature>
<dbReference type="AlphaFoldDB" id="A0A7L4ZMK3"/>